<dbReference type="AlphaFoldDB" id="A0A370HIJ9"/>
<dbReference type="EMBL" id="QQBB01000007">
    <property type="protein sequence ID" value="RDI57223.1"/>
    <property type="molecule type" value="Genomic_DNA"/>
</dbReference>
<name>A0A370HIJ9_9HYPH</name>
<comment type="caution">
    <text evidence="1">The sequence shown here is derived from an EMBL/GenBank/DDBJ whole genome shotgun (WGS) entry which is preliminary data.</text>
</comment>
<accession>A0A370HIJ9</accession>
<dbReference type="Proteomes" id="UP000254925">
    <property type="component" value="Unassembled WGS sequence"/>
</dbReference>
<gene>
    <name evidence="1" type="ORF">DES45_107140</name>
</gene>
<reference evidence="1 2" key="1">
    <citation type="submission" date="2018-07" db="EMBL/GenBank/DDBJ databases">
        <title>Genomic Encyclopedia of Type Strains, Phase IV (KMG-IV): sequencing the most valuable type-strain genomes for metagenomic binning, comparative biology and taxonomic classification.</title>
        <authorList>
            <person name="Goeker M."/>
        </authorList>
    </citation>
    <scope>NUCLEOTIDE SEQUENCE [LARGE SCALE GENOMIC DNA]</scope>
    <source>
        <strain evidence="1 2">DSM 14364</strain>
    </source>
</reference>
<sequence>MRHGHSRRSRRLMTREVADRLLESLRPTRHLLTRTLADIPIGGPEYRQIDRVVQEIDRLAEILIGDGTHYHQKVHSIPMSDPGHGGE</sequence>
<evidence type="ECO:0000313" key="2">
    <source>
        <dbReference type="Proteomes" id="UP000254925"/>
    </source>
</evidence>
<organism evidence="1 2">
    <name type="scientific">Microvirga subterranea</name>
    <dbReference type="NCBI Taxonomy" id="186651"/>
    <lineage>
        <taxon>Bacteria</taxon>
        <taxon>Pseudomonadati</taxon>
        <taxon>Pseudomonadota</taxon>
        <taxon>Alphaproteobacteria</taxon>
        <taxon>Hyphomicrobiales</taxon>
        <taxon>Methylobacteriaceae</taxon>
        <taxon>Microvirga</taxon>
    </lineage>
</organism>
<keyword evidence="2" id="KW-1185">Reference proteome</keyword>
<proteinExistence type="predicted"/>
<evidence type="ECO:0000313" key="1">
    <source>
        <dbReference type="EMBL" id="RDI57223.1"/>
    </source>
</evidence>
<protein>
    <submittedName>
        <fullName evidence="1">Uncharacterized protein</fullName>
    </submittedName>
</protein>